<keyword evidence="1" id="KW-0472">Membrane</keyword>
<protein>
    <recommendedName>
        <fullName evidence="4">Ig-like domain-containing protein</fullName>
    </recommendedName>
</protein>
<dbReference type="Proteomes" id="UP000735302">
    <property type="component" value="Unassembled WGS sequence"/>
</dbReference>
<evidence type="ECO:0000313" key="3">
    <source>
        <dbReference type="Proteomes" id="UP000735302"/>
    </source>
</evidence>
<dbReference type="AlphaFoldDB" id="A0AAV4BST3"/>
<keyword evidence="1" id="KW-0812">Transmembrane</keyword>
<keyword evidence="3" id="KW-1185">Reference proteome</keyword>
<evidence type="ECO:0000256" key="1">
    <source>
        <dbReference type="SAM" id="Phobius"/>
    </source>
</evidence>
<proteinExistence type="predicted"/>
<feature type="transmembrane region" description="Helical" evidence="1">
    <location>
        <begin position="460"/>
        <end position="482"/>
    </location>
</feature>
<evidence type="ECO:0008006" key="4">
    <source>
        <dbReference type="Google" id="ProtNLM"/>
    </source>
</evidence>
<gene>
    <name evidence="2" type="ORF">PoB_005003100</name>
</gene>
<organism evidence="2 3">
    <name type="scientific">Plakobranchus ocellatus</name>
    <dbReference type="NCBI Taxonomy" id="259542"/>
    <lineage>
        <taxon>Eukaryota</taxon>
        <taxon>Metazoa</taxon>
        <taxon>Spiralia</taxon>
        <taxon>Lophotrochozoa</taxon>
        <taxon>Mollusca</taxon>
        <taxon>Gastropoda</taxon>
        <taxon>Heterobranchia</taxon>
        <taxon>Euthyneura</taxon>
        <taxon>Panpulmonata</taxon>
        <taxon>Sacoglossa</taxon>
        <taxon>Placobranchoidea</taxon>
        <taxon>Plakobranchidae</taxon>
        <taxon>Plakobranchus</taxon>
    </lineage>
</organism>
<sequence length="607" mass="69128">MWHSEQKGKPTELADCYTGVEPCNRFGETPFEFHVTAHEDGKHFNSSMLIKDTPLNLDGRKLSCSVYDYSITTDISNSICKIRVYKPPKNVTCYVDSLDGEGGVVIKCLAEVVYPNIKCSVLVDESEGPDRPITRQVSYSKMCVHDAGTDFSRNCSITCTVSLYVHSQGEMRFRVRLQVQVDHHDVNEKYIELVIDDDMVKQKTPKVDLIPRTVSHLHLCPNMKDDQQPLIFTCRGRWLMSDPQFVWRLHQEETRMTKTIGIVVKNKSVSLKNATTAQSQFNLLTETSGLDIRNARTVSCELKLKGDTSVTPHVPRSRWARSPLNLQWPPEDPPILNTSGYGLVKENTLYVSERRSVNFTCSVPGGRPSVNSTNIRCWNVSSNETIINRTKPGSSVDFSLFGNSKTNKSICMCSASHVTGCYHLTAKYNVKVTNYRDFSLLRQNTSESEISPKNFNDHHWHILIVCFFSFILALVLVSFFLMKMKMKTYCKRRERAQNYEHSYPNQAQFLNSEASSSSLHDQSSFTRGNASEMLLKAKISEYQNHHSWKTPSIHLHENPYEEIDSEIDQCIKPPAITESGHLEFQEINRGYLTPLELDANHRITSTV</sequence>
<name>A0AAV4BST3_9GAST</name>
<accession>A0AAV4BST3</accession>
<comment type="caution">
    <text evidence="2">The sequence shown here is derived from an EMBL/GenBank/DDBJ whole genome shotgun (WGS) entry which is preliminary data.</text>
</comment>
<evidence type="ECO:0000313" key="2">
    <source>
        <dbReference type="EMBL" id="GFO23526.1"/>
    </source>
</evidence>
<dbReference type="EMBL" id="BLXT01005511">
    <property type="protein sequence ID" value="GFO23526.1"/>
    <property type="molecule type" value="Genomic_DNA"/>
</dbReference>
<keyword evidence="1" id="KW-1133">Transmembrane helix</keyword>
<reference evidence="2 3" key="1">
    <citation type="journal article" date="2021" name="Elife">
        <title>Chloroplast acquisition without the gene transfer in kleptoplastic sea slugs, Plakobranchus ocellatus.</title>
        <authorList>
            <person name="Maeda T."/>
            <person name="Takahashi S."/>
            <person name="Yoshida T."/>
            <person name="Shimamura S."/>
            <person name="Takaki Y."/>
            <person name="Nagai Y."/>
            <person name="Toyoda A."/>
            <person name="Suzuki Y."/>
            <person name="Arimoto A."/>
            <person name="Ishii H."/>
            <person name="Satoh N."/>
            <person name="Nishiyama T."/>
            <person name="Hasebe M."/>
            <person name="Maruyama T."/>
            <person name="Minagawa J."/>
            <person name="Obokata J."/>
            <person name="Shigenobu S."/>
        </authorList>
    </citation>
    <scope>NUCLEOTIDE SEQUENCE [LARGE SCALE GENOMIC DNA]</scope>
</reference>